<dbReference type="Pfam" id="PF01832">
    <property type="entry name" value="Glucosaminidase"/>
    <property type="match status" value="1"/>
</dbReference>
<dbReference type="PANTHER" id="PTHR33308:SF9">
    <property type="entry name" value="PEPTIDOGLYCAN HYDROLASE FLGJ"/>
    <property type="match status" value="1"/>
</dbReference>
<evidence type="ECO:0000313" key="5">
    <source>
        <dbReference type="Proteomes" id="UP001652431"/>
    </source>
</evidence>
<sequence length="476" mass="52395">MALTEKQKKFIQDIAGFVQKYAGAYGIKVHSPIIAQAILESGWGESRLAAEYHNYFGLKCGSKWTGRSVNMTTKEEYQPGTLTTIKDNFRAYDSMEEGVRGYFEFIQLARYQNLRGITDPKQYLQTIKDDGYATSSTYVENTYRLVTQYGLTEYDKEAVAMKTRSAVVALAQSWIGKNEADGSHKTIIDIYNTYLPHPRGYALKYTDAWCAGTVSALAIKLGYTDIIPVECSCNKMIELAVSMGIWQENDAYVPSPADFVIYDWDDSGKGDNTGYPDHIGTVESVNGNTIIVIEGNYSNSVKRRSLKVNGRYIRGYITPKYDADGTQKNPAGSKTVSELAKEVLAGKWGNGDDRKTALQNAGYDYAAVQAEVNRLVSGNTATPTKSVAEVAKEVIAGKWGNGDTRKSKLQAAGYDYDAVQKEVNKQLSGSAGKSVTEIAKEVIAGKWGNGADRKKKLTAAGYDYTAVQKKVNELLK</sequence>
<keyword evidence="1" id="KW-0378">Hydrolase</keyword>
<dbReference type="RefSeq" id="WP_158368255.1">
    <property type="nucleotide sequence ID" value="NZ_JAOQJU010000002.1"/>
</dbReference>
<evidence type="ECO:0000259" key="2">
    <source>
        <dbReference type="SMART" id="SM00047"/>
    </source>
</evidence>
<dbReference type="PANTHER" id="PTHR33308">
    <property type="entry name" value="PEPTIDOGLYCAN HYDROLASE FLGJ"/>
    <property type="match status" value="1"/>
</dbReference>
<organism evidence="4 5">
    <name type="scientific">Dorea acetigenes</name>
    <dbReference type="NCBI Taxonomy" id="2981787"/>
    <lineage>
        <taxon>Bacteria</taxon>
        <taxon>Bacillati</taxon>
        <taxon>Bacillota</taxon>
        <taxon>Clostridia</taxon>
        <taxon>Lachnospirales</taxon>
        <taxon>Lachnospiraceae</taxon>
        <taxon>Dorea</taxon>
    </lineage>
</organism>
<accession>A0ABT2RJV2</accession>
<dbReference type="InterPro" id="IPR038765">
    <property type="entry name" value="Papain-like_cys_pep_sf"/>
</dbReference>
<reference evidence="4 5" key="1">
    <citation type="journal article" date="2021" name="ISME Commun">
        <title>Automated analysis of genomic sequences facilitates high-throughput and comprehensive description of bacteria.</title>
        <authorList>
            <person name="Hitch T.C.A."/>
        </authorList>
    </citation>
    <scope>NUCLEOTIDE SEQUENCE [LARGE SCALE GENOMIC DNA]</scope>
    <source>
        <strain evidence="4 5">Sanger_03</strain>
    </source>
</reference>
<dbReference type="Gene3D" id="2.10.70.40">
    <property type="entry name" value="peptidoglycan hydrolase"/>
    <property type="match status" value="1"/>
</dbReference>
<feature type="domain" description="Cpl-7 lysozyme C-terminal" evidence="3">
    <location>
        <begin position="387"/>
        <end position="428"/>
    </location>
</feature>
<dbReference type="SMART" id="SM00047">
    <property type="entry name" value="LYZ2"/>
    <property type="match status" value="1"/>
</dbReference>
<keyword evidence="5" id="KW-1185">Reference proteome</keyword>
<dbReference type="SUPFAM" id="SSF54001">
    <property type="entry name" value="Cysteine proteinases"/>
    <property type="match status" value="1"/>
</dbReference>
<feature type="domain" description="Cpl-7 lysozyme C-terminal" evidence="3">
    <location>
        <begin position="435"/>
        <end position="476"/>
    </location>
</feature>
<evidence type="ECO:0000313" key="4">
    <source>
        <dbReference type="EMBL" id="MCU6685648.1"/>
    </source>
</evidence>
<protein>
    <submittedName>
        <fullName evidence="4">Glucosaminidase domain-containing protein</fullName>
    </submittedName>
</protein>
<dbReference type="Gene3D" id="1.10.530.10">
    <property type="match status" value="1"/>
</dbReference>
<dbReference type="InterPro" id="IPR013168">
    <property type="entry name" value="Cpl_7_lyso_C"/>
</dbReference>
<name>A0ABT2RJV2_9FIRM</name>
<gene>
    <name evidence="4" type="ORF">OCV99_03590</name>
</gene>
<dbReference type="SMART" id="SM01095">
    <property type="entry name" value="Cpl-7"/>
    <property type="match status" value="3"/>
</dbReference>
<dbReference type="InterPro" id="IPR002901">
    <property type="entry name" value="MGlyc_endo_b_GlcNAc-like_dom"/>
</dbReference>
<proteinExistence type="predicted"/>
<feature type="domain" description="Mannosyl-glycoprotein endo-beta-N-acetylglucosamidase-like" evidence="2">
    <location>
        <begin position="1"/>
        <end position="155"/>
    </location>
</feature>
<feature type="domain" description="Cpl-7 lysozyme C-terminal" evidence="3">
    <location>
        <begin position="336"/>
        <end position="377"/>
    </location>
</feature>
<evidence type="ECO:0000256" key="1">
    <source>
        <dbReference type="ARBA" id="ARBA00022801"/>
    </source>
</evidence>
<evidence type="ECO:0000259" key="3">
    <source>
        <dbReference type="SMART" id="SM01095"/>
    </source>
</evidence>
<dbReference type="Pfam" id="PF08230">
    <property type="entry name" value="CW_7"/>
    <property type="match status" value="3"/>
</dbReference>
<dbReference type="Proteomes" id="UP001652431">
    <property type="component" value="Unassembled WGS sequence"/>
</dbReference>
<comment type="caution">
    <text evidence="4">The sequence shown here is derived from an EMBL/GenBank/DDBJ whole genome shotgun (WGS) entry which is preliminary data.</text>
</comment>
<dbReference type="EMBL" id="JAOQJU010000002">
    <property type="protein sequence ID" value="MCU6685648.1"/>
    <property type="molecule type" value="Genomic_DNA"/>
</dbReference>
<dbReference type="InterPro" id="IPR051056">
    <property type="entry name" value="Glycosyl_Hydrolase_73"/>
</dbReference>